<dbReference type="GeneID" id="81628581"/>
<reference evidence="1" key="1">
    <citation type="submission" date="2022-12" db="EMBL/GenBank/DDBJ databases">
        <authorList>
            <person name="Petersen C."/>
        </authorList>
    </citation>
    <scope>NUCLEOTIDE SEQUENCE</scope>
    <source>
        <strain evidence="1">IBT 30728</strain>
    </source>
</reference>
<reference evidence="1" key="2">
    <citation type="journal article" date="2023" name="IMA Fungus">
        <title>Comparative genomic study of the Penicillium genus elucidates a diverse pangenome and 15 lateral gene transfer events.</title>
        <authorList>
            <person name="Petersen C."/>
            <person name="Sorensen T."/>
            <person name="Nielsen M.R."/>
            <person name="Sondergaard T.E."/>
            <person name="Sorensen J.L."/>
            <person name="Fitzpatrick D.A."/>
            <person name="Frisvad J.C."/>
            <person name="Nielsen K.L."/>
        </authorList>
    </citation>
    <scope>NUCLEOTIDE SEQUENCE</scope>
    <source>
        <strain evidence="1">IBT 30728</strain>
    </source>
</reference>
<name>A0A9W9WQI8_9EURO</name>
<organism evidence="1 2">
    <name type="scientific">Penicillium diatomitis</name>
    <dbReference type="NCBI Taxonomy" id="2819901"/>
    <lineage>
        <taxon>Eukaryota</taxon>
        <taxon>Fungi</taxon>
        <taxon>Dikarya</taxon>
        <taxon>Ascomycota</taxon>
        <taxon>Pezizomycotina</taxon>
        <taxon>Eurotiomycetes</taxon>
        <taxon>Eurotiomycetidae</taxon>
        <taxon>Eurotiales</taxon>
        <taxon>Aspergillaceae</taxon>
        <taxon>Penicillium</taxon>
    </lineage>
</organism>
<dbReference type="Proteomes" id="UP001148312">
    <property type="component" value="Unassembled WGS sequence"/>
</dbReference>
<keyword evidence="2" id="KW-1185">Reference proteome</keyword>
<gene>
    <name evidence="1" type="ORF">N7539_008736</name>
</gene>
<dbReference type="EMBL" id="JAPWDQ010000014">
    <property type="protein sequence ID" value="KAJ5471793.1"/>
    <property type="molecule type" value="Genomic_DNA"/>
</dbReference>
<protein>
    <submittedName>
        <fullName evidence="1">Uncharacterized protein</fullName>
    </submittedName>
</protein>
<proteinExistence type="predicted"/>
<dbReference type="AlphaFoldDB" id="A0A9W9WQI8"/>
<comment type="caution">
    <text evidence="1">The sequence shown here is derived from an EMBL/GenBank/DDBJ whole genome shotgun (WGS) entry which is preliminary data.</text>
</comment>
<sequence>MARLPFFSDHRMGVPADDRLDRIYQKLRMATERAVRAIHRALKDNKISWRAAALADLIVIQNQFPLIAITQGVRIPAVVDVRELLAVNRHNTHAAALRANMKVKMEEEIFDSIGDEFAEGLIQFA</sequence>
<accession>A0A9W9WQI8</accession>
<dbReference type="RefSeq" id="XP_056786339.1">
    <property type="nucleotide sequence ID" value="XM_056938331.1"/>
</dbReference>
<evidence type="ECO:0000313" key="2">
    <source>
        <dbReference type="Proteomes" id="UP001148312"/>
    </source>
</evidence>
<evidence type="ECO:0000313" key="1">
    <source>
        <dbReference type="EMBL" id="KAJ5471793.1"/>
    </source>
</evidence>